<dbReference type="InterPro" id="IPR023198">
    <property type="entry name" value="PGP-like_dom2"/>
</dbReference>
<dbReference type="PANTHER" id="PTHR43434:SF1">
    <property type="entry name" value="PHOSPHOGLYCOLATE PHOSPHATASE"/>
    <property type="match status" value="1"/>
</dbReference>
<organism evidence="1 2">
    <name type="scientific">Streptomyces prasinus</name>
    <dbReference type="NCBI Taxonomy" id="67345"/>
    <lineage>
        <taxon>Bacteria</taxon>
        <taxon>Bacillati</taxon>
        <taxon>Actinomycetota</taxon>
        <taxon>Actinomycetes</taxon>
        <taxon>Kitasatosporales</taxon>
        <taxon>Streptomycetaceae</taxon>
        <taxon>Streptomyces</taxon>
    </lineage>
</organism>
<dbReference type="SFLD" id="SFLDS00003">
    <property type="entry name" value="Haloacid_Dehalogenase"/>
    <property type="match status" value="1"/>
</dbReference>
<accession>A0ABX6AT64</accession>
<dbReference type="InterPro" id="IPR050155">
    <property type="entry name" value="HAD-like_hydrolase_sf"/>
</dbReference>
<dbReference type="RefSeq" id="WP_079060772.1">
    <property type="nucleotide sequence ID" value="NZ_CP023697.1"/>
</dbReference>
<name>A0ABX6AT64_9ACTN</name>
<keyword evidence="1" id="KW-0378">Hydrolase</keyword>
<evidence type="ECO:0000313" key="2">
    <source>
        <dbReference type="Proteomes" id="UP000326041"/>
    </source>
</evidence>
<dbReference type="GeneID" id="95533655"/>
<dbReference type="Gene3D" id="3.40.50.1000">
    <property type="entry name" value="HAD superfamily/HAD-like"/>
    <property type="match status" value="1"/>
</dbReference>
<dbReference type="InterPro" id="IPR023214">
    <property type="entry name" value="HAD_sf"/>
</dbReference>
<dbReference type="InterPro" id="IPR036412">
    <property type="entry name" value="HAD-like_sf"/>
</dbReference>
<keyword evidence="2" id="KW-1185">Reference proteome</keyword>
<sequence length="252" mass="27193">MILVLWDIDRTLLYTGDTDRLVYRELFEEVVGRPAESLPARGTGVTMPLAVRELLRANAVEPERIEELAQRIVQRMPAQLERHRNDLSRTGQIMPGAPAVLAAVQQEPGLVPTVVTGNLRGSAEIKLKALGLDKYLDLIIGGYSSDDSHRPALVRVAQQRAGARHGYTFARDTTVIIGDSLEDVRTGREGGAHVIGVASGTTSVEKLAAAGACHVIPELTDTRCIIHLINQCVAPDVDQSCPDPSRGVGPEV</sequence>
<dbReference type="Gene3D" id="1.10.150.240">
    <property type="entry name" value="Putative phosphatase, domain 2"/>
    <property type="match status" value="1"/>
</dbReference>
<dbReference type="Pfam" id="PF12710">
    <property type="entry name" value="HAD"/>
    <property type="match status" value="1"/>
</dbReference>
<dbReference type="EMBL" id="CP023697">
    <property type="protein sequence ID" value="QEV04896.1"/>
    <property type="molecule type" value="Genomic_DNA"/>
</dbReference>
<dbReference type="GO" id="GO:0016787">
    <property type="term" value="F:hydrolase activity"/>
    <property type="evidence" value="ECO:0007669"/>
    <property type="project" value="UniProtKB-KW"/>
</dbReference>
<dbReference type="SFLD" id="SFLDG01129">
    <property type="entry name" value="C1.5:_HAD__Beta-PGM__Phosphata"/>
    <property type="match status" value="1"/>
</dbReference>
<protein>
    <submittedName>
        <fullName evidence="1">HAD family hydrolase</fullName>
    </submittedName>
</protein>
<dbReference type="PANTHER" id="PTHR43434">
    <property type="entry name" value="PHOSPHOGLYCOLATE PHOSPHATASE"/>
    <property type="match status" value="1"/>
</dbReference>
<dbReference type="Proteomes" id="UP000326041">
    <property type="component" value="Chromosome"/>
</dbReference>
<gene>
    <name evidence="1" type="ORF">CP972_03535</name>
</gene>
<dbReference type="SUPFAM" id="SSF56784">
    <property type="entry name" value="HAD-like"/>
    <property type="match status" value="1"/>
</dbReference>
<evidence type="ECO:0000313" key="1">
    <source>
        <dbReference type="EMBL" id="QEV04896.1"/>
    </source>
</evidence>
<reference evidence="1 2" key="1">
    <citation type="submission" date="2017-09" db="EMBL/GenBank/DDBJ databases">
        <authorList>
            <person name="Lee N."/>
            <person name="Cho B.-K."/>
        </authorList>
    </citation>
    <scope>NUCLEOTIDE SEQUENCE [LARGE SCALE GENOMIC DNA]</scope>
    <source>
        <strain evidence="1 2">ATCC 13879</strain>
    </source>
</reference>
<proteinExistence type="predicted"/>